<keyword evidence="2" id="KW-1185">Reference proteome</keyword>
<evidence type="ECO:0000313" key="1">
    <source>
        <dbReference type="EMBL" id="KAJ2969757.1"/>
    </source>
</evidence>
<proteinExistence type="predicted"/>
<reference evidence="1" key="1">
    <citation type="submission" date="2022-08" db="EMBL/GenBank/DDBJ databases">
        <title>Genome Sequence of Lecanicillium fungicola.</title>
        <authorList>
            <person name="Buettner E."/>
        </authorList>
    </citation>
    <scope>NUCLEOTIDE SEQUENCE</scope>
    <source>
        <strain evidence="1">Babe33</strain>
    </source>
</reference>
<name>A0ACC1MRW1_9HYPO</name>
<comment type="caution">
    <text evidence="1">The sequence shown here is derived from an EMBL/GenBank/DDBJ whole genome shotgun (WGS) entry which is preliminary data.</text>
</comment>
<protein>
    <submittedName>
        <fullName evidence="1">Uncharacterized protein</fullName>
    </submittedName>
</protein>
<gene>
    <name evidence="1" type="ORF">NQ176_g8505</name>
</gene>
<accession>A0ACC1MRW1</accession>
<sequence>MKSGANEYHVFFGHSLIAFTHVLGDFTSTQSILKLHYPVASIMDYNTKTVIDAAHPKTSPDHILVQGELESGAGEIELTIPEGSIQMGQAGRALRMRVGREGELREVEWESPDEPDYIKDIPFPGTNSARLFEEFAKGGASAYADFEQGLKSKKLLDKIVKDAKYI</sequence>
<organism evidence="1 2">
    <name type="scientific">Zarea fungicola</name>
    <dbReference type="NCBI Taxonomy" id="93591"/>
    <lineage>
        <taxon>Eukaryota</taxon>
        <taxon>Fungi</taxon>
        <taxon>Dikarya</taxon>
        <taxon>Ascomycota</taxon>
        <taxon>Pezizomycotina</taxon>
        <taxon>Sordariomycetes</taxon>
        <taxon>Hypocreomycetidae</taxon>
        <taxon>Hypocreales</taxon>
        <taxon>Cordycipitaceae</taxon>
        <taxon>Zarea</taxon>
    </lineage>
</organism>
<evidence type="ECO:0000313" key="2">
    <source>
        <dbReference type="Proteomes" id="UP001143910"/>
    </source>
</evidence>
<dbReference type="Proteomes" id="UP001143910">
    <property type="component" value="Unassembled WGS sequence"/>
</dbReference>
<dbReference type="EMBL" id="JANJQO010001676">
    <property type="protein sequence ID" value="KAJ2969757.1"/>
    <property type="molecule type" value="Genomic_DNA"/>
</dbReference>